<keyword evidence="3 7" id="KW-0238">DNA-binding</keyword>
<dbReference type="RefSeq" id="WP_131912850.1">
    <property type="nucleotide sequence ID" value="NZ_OU594967.1"/>
</dbReference>
<dbReference type="PANTHER" id="PTHR11019">
    <property type="entry name" value="HTH-TYPE TRANSCRIPTIONAL REGULATOR NIMR"/>
    <property type="match status" value="1"/>
</dbReference>
<organism evidence="7 8">
    <name type="scientific">Celerinatantimonas diazotrophica</name>
    <dbReference type="NCBI Taxonomy" id="412034"/>
    <lineage>
        <taxon>Bacteria</taxon>
        <taxon>Pseudomonadati</taxon>
        <taxon>Pseudomonadota</taxon>
        <taxon>Gammaproteobacteria</taxon>
        <taxon>Celerinatantimonadaceae</taxon>
        <taxon>Celerinatantimonas</taxon>
    </lineage>
</organism>
<dbReference type="CDD" id="cd06124">
    <property type="entry name" value="cupin_NimR-like_N"/>
    <property type="match status" value="1"/>
</dbReference>
<evidence type="ECO:0000256" key="2">
    <source>
        <dbReference type="ARBA" id="ARBA00023015"/>
    </source>
</evidence>
<evidence type="ECO:0000259" key="6">
    <source>
        <dbReference type="PROSITE" id="PS01124"/>
    </source>
</evidence>
<dbReference type="InterPro" id="IPR020449">
    <property type="entry name" value="Tscrpt_reg_AraC-type_HTH"/>
</dbReference>
<dbReference type="InterPro" id="IPR003313">
    <property type="entry name" value="AraC-bd"/>
</dbReference>
<keyword evidence="8" id="KW-1185">Reference proteome</keyword>
<dbReference type="Gene3D" id="1.10.10.60">
    <property type="entry name" value="Homeodomain-like"/>
    <property type="match status" value="1"/>
</dbReference>
<name>A0A4R1JLM0_9GAMM</name>
<dbReference type="SUPFAM" id="SSF46689">
    <property type="entry name" value="Homeodomain-like"/>
    <property type="match status" value="1"/>
</dbReference>
<evidence type="ECO:0000313" key="8">
    <source>
        <dbReference type="Proteomes" id="UP000295565"/>
    </source>
</evidence>
<dbReference type="Gene3D" id="2.60.120.10">
    <property type="entry name" value="Jelly Rolls"/>
    <property type="match status" value="1"/>
</dbReference>
<dbReference type="Pfam" id="PF12833">
    <property type="entry name" value="HTH_18"/>
    <property type="match status" value="1"/>
</dbReference>
<accession>A0A4R1JLM0</accession>
<keyword evidence="5" id="KW-0804">Transcription</keyword>
<reference evidence="7 8" key="1">
    <citation type="submission" date="2019-03" db="EMBL/GenBank/DDBJ databases">
        <title>Genomic Encyclopedia of Type Strains, Phase IV (KMG-IV): sequencing the most valuable type-strain genomes for metagenomic binning, comparative biology and taxonomic classification.</title>
        <authorList>
            <person name="Goeker M."/>
        </authorList>
    </citation>
    <scope>NUCLEOTIDE SEQUENCE [LARGE SCALE GENOMIC DNA]</scope>
    <source>
        <strain evidence="7 8">DSM 18577</strain>
    </source>
</reference>
<dbReference type="PRINTS" id="PR00032">
    <property type="entry name" value="HTHARAC"/>
</dbReference>
<dbReference type="SMART" id="SM00342">
    <property type="entry name" value="HTH_ARAC"/>
    <property type="match status" value="1"/>
</dbReference>
<sequence>MSKRRHYREIPQFTTLPRPIYARPEQWGDMGSQTDWHSHPWGQFSYAATGVLTVLTRTARYVAPPQYAIWVPARVAHQVLSLGSAKMRSLYIDENTLDRYRWLEPQVLEVTNLLRELIIKFCRQRADWPWHGPEHRLADVLVDQLNELKAARLQLPLPRDRRLQTLCEMVQNNPADQSTMPQLASKAGISARSVSRLFHQQTGMSFRQWRQRLRMLHALDCLGQKENVTEVALICGYESVSAFVAAFREQFGVTPGRYFNRDL</sequence>
<evidence type="ECO:0000256" key="3">
    <source>
        <dbReference type="ARBA" id="ARBA00023125"/>
    </source>
</evidence>
<proteinExistence type="predicted"/>
<dbReference type="FunFam" id="1.10.10.60:FF:000132">
    <property type="entry name" value="AraC family transcriptional regulator"/>
    <property type="match status" value="1"/>
</dbReference>
<dbReference type="EMBL" id="SMGD01000013">
    <property type="protein sequence ID" value="TCK51936.1"/>
    <property type="molecule type" value="Genomic_DNA"/>
</dbReference>
<dbReference type="PROSITE" id="PS00041">
    <property type="entry name" value="HTH_ARAC_FAMILY_1"/>
    <property type="match status" value="1"/>
</dbReference>
<dbReference type="InterPro" id="IPR014710">
    <property type="entry name" value="RmlC-like_jellyroll"/>
</dbReference>
<dbReference type="Proteomes" id="UP000295565">
    <property type="component" value="Unassembled WGS sequence"/>
</dbReference>
<evidence type="ECO:0000256" key="4">
    <source>
        <dbReference type="ARBA" id="ARBA00023159"/>
    </source>
</evidence>
<dbReference type="SUPFAM" id="SSF51182">
    <property type="entry name" value="RmlC-like cupins"/>
    <property type="match status" value="1"/>
</dbReference>
<dbReference type="PANTHER" id="PTHR11019:SF159">
    <property type="entry name" value="TRANSCRIPTIONAL REGULATOR-RELATED"/>
    <property type="match status" value="1"/>
</dbReference>
<keyword evidence="2" id="KW-0805">Transcription regulation</keyword>
<dbReference type="InterPro" id="IPR009057">
    <property type="entry name" value="Homeodomain-like_sf"/>
</dbReference>
<feature type="domain" description="HTH araC/xylS-type" evidence="6">
    <location>
        <begin position="164"/>
        <end position="261"/>
    </location>
</feature>
<dbReference type="GO" id="GO:0043565">
    <property type="term" value="F:sequence-specific DNA binding"/>
    <property type="evidence" value="ECO:0007669"/>
    <property type="project" value="InterPro"/>
</dbReference>
<dbReference type="Pfam" id="PF02311">
    <property type="entry name" value="AraC_binding"/>
    <property type="match status" value="1"/>
</dbReference>
<evidence type="ECO:0000313" key="7">
    <source>
        <dbReference type="EMBL" id="TCK51936.1"/>
    </source>
</evidence>
<dbReference type="PROSITE" id="PS01124">
    <property type="entry name" value="HTH_ARAC_FAMILY_2"/>
    <property type="match status" value="1"/>
</dbReference>
<dbReference type="InterPro" id="IPR011051">
    <property type="entry name" value="RmlC_Cupin_sf"/>
</dbReference>
<evidence type="ECO:0000256" key="5">
    <source>
        <dbReference type="ARBA" id="ARBA00023163"/>
    </source>
</evidence>
<protein>
    <submittedName>
        <fullName evidence="7">AraC-like DNA-binding protein</fullName>
    </submittedName>
</protein>
<dbReference type="OrthoDB" id="5949386at2"/>
<dbReference type="InterPro" id="IPR018062">
    <property type="entry name" value="HTH_AraC-typ_CS"/>
</dbReference>
<gene>
    <name evidence="7" type="ORF">EV690_2029</name>
</gene>
<dbReference type="InterPro" id="IPR018060">
    <property type="entry name" value="HTH_AraC"/>
</dbReference>
<keyword evidence="1" id="KW-0678">Repressor</keyword>
<dbReference type="AlphaFoldDB" id="A0A4R1JLM0"/>
<evidence type="ECO:0000256" key="1">
    <source>
        <dbReference type="ARBA" id="ARBA00022491"/>
    </source>
</evidence>
<comment type="caution">
    <text evidence="7">The sequence shown here is derived from an EMBL/GenBank/DDBJ whole genome shotgun (WGS) entry which is preliminary data.</text>
</comment>
<keyword evidence="4" id="KW-0010">Activator</keyword>
<dbReference type="GO" id="GO:0003700">
    <property type="term" value="F:DNA-binding transcription factor activity"/>
    <property type="evidence" value="ECO:0007669"/>
    <property type="project" value="InterPro"/>
</dbReference>